<name>A0A285VWT6_9MICO</name>
<proteinExistence type="predicted"/>
<evidence type="ECO:0000313" key="3">
    <source>
        <dbReference type="Proteomes" id="UP000219688"/>
    </source>
</evidence>
<protein>
    <submittedName>
        <fullName evidence="2">Uncharacterized protein</fullName>
    </submittedName>
</protein>
<accession>A0A285VWT6</accession>
<gene>
    <name evidence="2" type="ORF">SAMN05421879_11533</name>
</gene>
<keyword evidence="3" id="KW-1185">Reference proteome</keyword>
<feature type="region of interest" description="Disordered" evidence="1">
    <location>
        <begin position="54"/>
        <end position="77"/>
    </location>
</feature>
<dbReference type="RefSeq" id="WP_097189136.1">
    <property type="nucleotide sequence ID" value="NZ_OBQK01000015.1"/>
</dbReference>
<sequence>MHLVNFDRPGGAAGITPMLARAGQAAERAGVANLSAMDHYLQIAAMGVDGANAPMLEGEHHPRLPRCPHRDRRTDQGGAELAAHLAGYAAVGINEVHVVPVSADPVATPWAATSCQGTPVWAPL</sequence>
<dbReference type="Proteomes" id="UP000219688">
    <property type="component" value="Unassembled WGS sequence"/>
</dbReference>
<evidence type="ECO:0000313" key="2">
    <source>
        <dbReference type="EMBL" id="SOC57716.1"/>
    </source>
</evidence>
<dbReference type="AlphaFoldDB" id="A0A285VWT6"/>
<organism evidence="2 3">
    <name type="scientific">Ornithinimicrobium cerasi</name>
    <dbReference type="NCBI Taxonomy" id="2248773"/>
    <lineage>
        <taxon>Bacteria</taxon>
        <taxon>Bacillati</taxon>
        <taxon>Actinomycetota</taxon>
        <taxon>Actinomycetes</taxon>
        <taxon>Micrococcales</taxon>
        <taxon>Ornithinimicrobiaceae</taxon>
        <taxon>Ornithinimicrobium</taxon>
    </lineage>
</organism>
<dbReference type="EMBL" id="OBQK01000015">
    <property type="protein sequence ID" value="SOC57716.1"/>
    <property type="molecule type" value="Genomic_DNA"/>
</dbReference>
<evidence type="ECO:0000256" key="1">
    <source>
        <dbReference type="SAM" id="MobiDB-lite"/>
    </source>
</evidence>
<reference evidence="3" key="1">
    <citation type="submission" date="2017-08" db="EMBL/GenBank/DDBJ databases">
        <authorList>
            <person name="Varghese N."/>
            <person name="Submissions S."/>
        </authorList>
    </citation>
    <scope>NUCLEOTIDE SEQUENCE [LARGE SCALE GENOMIC DNA]</scope>
    <source>
        <strain evidence="3">USBA17B2</strain>
    </source>
</reference>